<feature type="domain" description="N-acetyltransferase" evidence="1">
    <location>
        <begin position="2"/>
        <end position="158"/>
    </location>
</feature>
<dbReference type="InterPro" id="IPR016181">
    <property type="entry name" value="Acyl_CoA_acyltransferase"/>
</dbReference>
<evidence type="ECO:0000313" key="2">
    <source>
        <dbReference type="EMBL" id="SIS77086.1"/>
    </source>
</evidence>
<dbReference type="Proteomes" id="UP000185839">
    <property type="component" value="Unassembled WGS sequence"/>
</dbReference>
<dbReference type="EMBL" id="FTOI01000006">
    <property type="protein sequence ID" value="SIS77086.1"/>
    <property type="molecule type" value="Genomic_DNA"/>
</dbReference>
<dbReference type="STRING" id="713588.SAMN05421789_10659"/>
<name>A0A1N7LTC0_9FLAO</name>
<dbReference type="SUPFAM" id="SSF55729">
    <property type="entry name" value="Acyl-CoA N-acyltransferases (Nat)"/>
    <property type="match status" value="1"/>
</dbReference>
<gene>
    <name evidence="2" type="ORF">SAMN05421789_10659</name>
</gene>
<dbReference type="InterPro" id="IPR000182">
    <property type="entry name" value="GNAT_dom"/>
</dbReference>
<dbReference type="GO" id="GO:0016747">
    <property type="term" value="F:acyltransferase activity, transferring groups other than amino-acyl groups"/>
    <property type="evidence" value="ECO:0007669"/>
    <property type="project" value="InterPro"/>
</dbReference>
<dbReference type="CDD" id="cd04301">
    <property type="entry name" value="NAT_SF"/>
    <property type="match status" value="1"/>
</dbReference>
<keyword evidence="3" id="KW-1185">Reference proteome</keyword>
<accession>A0A1N7LTC0</accession>
<evidence type="ECO:0000259" key="1">
    <source>
        <dbReference type="PROSITE" id="PS51186"/>
    </source>
</evidence>
<organism evidence="2 3">
    <name type="scientific">Kaistella chaponensis</name>
    <dbReference type="NCBI Taxonomy" id="713588"/>
    <lineage>
        <taxon>Bacteria</taxon>
        <taxon>Pseudomonadati</taxon>
        <taxon>Bacteroidota</taxon>
        <taxon>Flavobacteriia</taxon>
        <taxon>Flavobacteriales</taxon>
        <taxon>Weeksellaceae</taxon>
        <taxon>Chryseobacterium group</taxon>
        <taxon>Kaistella</taxon>
    </lineage>
</organism>
<proteinExistence type="predicted"/>
<dbReference type="Gene3D" id="3.40.630.30">
    <property type="match status" value="1"/>
</dbReference>
<dbReference type="RefSeq" id="WP_076386922.1">
    <property type="nucleotide sequence ID" value="NZ_FTOI01000006.1"/>
</dbReference>
<dbReference type="OrthoDB" id="1118862at2"/>
<protein>
    <submittedName>
        <fullName evidence="2">Acetyltransferase (GNAT) domain-containing protein</fullName>
    </submittedName>
</protein>
<evidence type="ECO:0000313" key="3">
    <source>
        <dbReference type="Proteomes" id="UP000185839"/>
    </source>
</evidence>
<dbReference type="AlphaFoldDB" id="A0A1N7LTC0"/>
<sequence>MITLKCFNKKDLEELVRSEEYKSYDFLPITMHRALSQIKNPHASEHDILLTLAFEDHRLAGYLGTFPDELRIGNQPLKYAWLSTLFVNENFRGKRIAQQLLEKVFEQYDEKIAITEFTKEAESLYAKTKKFDYIAPKIGKRFYFRTDFETLVPHKKPQFSSLKPAFRVTDFLVNTSLSFQAKFARKRNTNYTISTNIDEESEKFLEQFPLHRNAEILRWIMQNPWILEGNEPEKDYQFSSFSKEFKYYWVKIFDENKRVKTVALLQTRNLHLKIPYLFAVDHLDDFTHFLEQFINEKNIKTLISYHDNLNEKLSSKAFPKLYQKQAERRYLFHKELVKGLPEDYDPNFQDGDGDPVFT</sequence>
<dbReference type="PROSITE" id="PS51186">
    <property type="entry name" value="GNAT"/>
    <property type="match status" value="1"/>
</dbReference>
<keyword evidence="2" id="KW-0808">Transferase</keyword>
<dbReference type="Pfam" id="PF00583">
    <property type="entry name" value="Acetyltransf_1"/>
    <property type="match status" value="1"/>
</dbReference>
<reference evidence="3" key="1">
    <citation type="submission" date="2017-01" db="EMBL/GenBank/DDBJ databases">
        <authorList>
            <person name="Varghese N."/>
            <person name="Submissions S."/>
        </authorList>
    </citation>
    <scope>NUCLEOTIDE SEQUENCE [LARGE SCALE GENOMIC DNA]</scope>
    <source>
        <strain evidence="3">DSM 23145</strain>
    </source>
</reference>